<proteinExistence type="predicted"/>
<evidence type="ECO:0000259" key="2">
    <source>
        <dbReference type="PROSITE" id="PS51781"/>
    </source>
</evidence>
<organism evidence="3 4">
    <name type="scientific">Paracoccus hibiscisoli</name>
    <dbReference type="NCBI Taxonomy" id="2023261"/>
    <lineage>
        <taxon>Bacteria</taxon>
        <taxon>Pseudomonadati</taxon>
        <taxon>Pseudomonadota</taxon>
        <taxon>Alphaproteobacteria</taxon>
        <taxon>Rhodobacterales</taxon>
        <taxon>Paracoccaceae</taxon>
        <taxon>Paracoccus</taxon>
    </lineage>
</organism>
<feature type="compositionally biased region" description="Low complexity" evidence="1">
    <location>
        <begin position="58"/>
        <end position="69"/>
    </location>
</feature>
<feature type="region of interest" description="Disordered" evidence="1">
    <location>
        <begin position="33"/>
        <end position="103"/>
    </location>
</feature>
<dbReference type="AlphaFoldDB" id="A0A4V5MUV5"/>
<keyword evidence="4" id="KW-1185">Reference proteome</keyword>
<dbReference type="OrthoDB" id="7433551at2"/>
<comment type="caution">
    <text evidence="3">The sequence shown here is derived from an EMBL/GenBank/DDBJ whole genome shotgun (WGS) entry which is preliminary data.</text>
</comment>
<name>A0A4V5MUV5_9RHOB</name>
<evidence type="ECO:0000256" key="1">
    <source>
        <dbReference type="SAM" id="MobiDB-lite"/>
    </source>
</evidence>
<dbReference type="PROSITE" id="PS51781">
    <property type="entry name" value="SH3B"/>
    <property type="match status" value="1"/>
</dbReference>
<protein>
    <submittedName>
        <fullName evidence="3">SH3 domain-containing protein</fullName>
    </submittedName>
</protein>
<feature type="compositionally biased region" description="Low complexity" evidence="1">
    <location>
        <begin position="33"/>
        <end position="42"/>
    </location>
</feature>
<accession>A0A4V5MUV5</accession>
<evidence type="ECO:0000313" key="3">
    <source>
        <dbReference type="EMBL" id="TJZ81058.1"/>
    </source>
</evidence>
<dbReference type="Proteomes" id="UP000306223">
    <property type="component" value="Unassembled WGS sequence"/>
</dbReference>
<dbReference type="Pfam" id="PF08239">
    <property type="entry name" value="SH3_3"/>
    <property type="match status" value="1"/>
</dbReference>
<sequence length="174" mass="17377">MIRLGLLMLVTVAGFVLVLTLYGDDDLRAARRPAAPAPSSAAQDAGSPVLTAPAGSLAAQPPVDVVPAASQTPERTQRFPGPALEPSPEYPSGTPDPTAEAAAPLGAEGPVLYVTATRVNMRSGAGTGNPVVTGLDGGTAVEAIGPTGGEWVEVRTPGGQQGFVAGQFLSPDAP</sequence>
<evidence type="ECO:0000313" key="4">
    <source>
        <dbReference type="Proteomes" id="UP000306223"/>
    </source>
</evidence>
<dbReference type="InterPro" id="IPR003646">
    <property type="entry name" value="SH3-like_bac-type"/>
</dbReference>
<dbReference type="SMART" id="SM00287">
    <property type="entry name" value="SH3b"/>
    <property type="match status" value="1"/>
</dbReference>
<dbReference type="EMBL" id="SUNH01000030">
    <property type="protein sequence ID" value="TJZ81058.1"/>
    <property type="molecule type" value="Genomic_DNA"/>
</dbReference>
<gene>
    <name evidence="3" type="ORF">FA740_16615</name>
</gene>
<dbReference type="RefSeq" id="WP_136857927.1">
    <property type="nucleotide sequence ID" value="NZ_SUNH01000030.1"/>
</dbReference>
<reference evidence="3 4" key="1">
    <citation type="submission" date="2019-04" db="EMBL/GenBank/DDBJ databases">
        <authorList>
            <person name="Li J."/>
        </authorList>
    </citation>
    <scope>NUCLEOTIDE SEQUENCE [LARGE SCALE GENOMIC DNA]</scope>
    <source>
        <strain evidence="3 4">CCTCC AB2016182</strain>
    </source>
</reference>
<dbReference type="Gene3D" id="2.30.30.40">
    <property type="entry name" value="SH3 Domains"/>
    <property type="match status" value="1"/>
</dbReference>
<feature type="domain" description="SH3b" evidence="2">
    <location>
        <begin position="109"/>
        <end position="173"/>
    </location>
</feature>